<feature type="signal peptide" evidence="13">
    <location>
        <begin position="1"/>
        <end position="20"/>
    </location>
</feature>
<dbReference type="OrthoDB" id="9809130at2"/>
<dbReference type="HAMAP" id="MF_01393">
    <property type="entry name" value="ATP_synth_a_bact"/>
    <property type="match status" value="1"/>
</dbReference>
<proteinExistence type="inferred from homology"/>
<feature type="transmembrane region" description="Helical" evidence="11">
    <location>
        <begin position="225"/>
        <end position="243"/>
    </location>
</feature>
<dbReference type="CDD" id="cd00310">
    <property type="entry name" value="ATP-synt_Fo_a_6"/>
    <property type="match status" value="1"/>
</dbReference>
<evidence type="ECO:0000256" key="13">
    <source>
        <dbReference type="SAM" id="SignalP"/>
    </source>
</evidence>
<dbReference type="SUPFAM" id="SSF81336">
    <property type="entry name" value="F1F0 ATP synthase subunit A"/>
    <property type="match status" value="1"/>
</dbReference>
<dbReference type="GO" id="GO:0005886">
    <property type="term" value="C:plasma membrane"/>
    <property type="evidence" value="ECO:0007669"/>
    <property type="project" value="UniProtKB-SubCell"/>
</dbReference>
<evidence type="ECO:0000256" key="2">
    <source>
        <dbReference type="ARBA" id="ARBA00006810"/>
    </source>
</evidence>
<accession>A0A2S8AF64</accession>
<keyword evidence="13" id="KW-0732">Signal</keyword>
<comment type="subcellular location">
    <subcellularLocation>
        <location evidence="11 12">Cell membrane</location>
        <topology evidence="11 12">Multi-pass membrane protein</topology>
    </subcellularLocation>
    <subcellularLocation>
        <location evidence="1">Membrane</location>
        <topology evidence="1">Multi-pass membrane protein</topology>
    </subcellularLocation>
</comment>
<evidence type="ECO:0000256" key="8">
    <source>
        <dbReference type="ARBA" id="ARBA00023065"/>
    </source>
</evidence>
<keyword evidence="11" id="KW-1003">Cell membrane</keyword>
<evidence type="ECO:0000256" key="3">
    <source>
        <dbReference type="ARBA" id="ARBA00022448"/>
    </source>
</evidence>
<dbReference type="InterPro" id="IPR045083">
    <property type="entry name" value="ATP_synth_F0_asu_bact/mt"/>
</dbReference>
<keyword evidence="5 11" id="KW-0812">Transmembrane</keyword>
<name>A0A2S8AF64_9FLAO</name>
<sequence length="359" mass="40793">MKKFIFSFLVLLFVSNIVLAEDKNQNSNKEFNPTETALHHVKDSHQFSILGERIVLNLPVILWTDSGLVCFSSKEFNGDDTGKVKVEKNGLALAKYHEKIYYANATPNFEGNYLDIEHEHPVNKTPWDFSITENVFSMFLSMVLLLVIFVGAARYYSSRKYNGVPKGVASVVEPIIVFIRDEIAIPNIGEKKYKKYLPFLLTIFFFIWLNNIFGLIPFFPFSANLSGNIAFTCTLALFTFIITTFSGKKNYWKHIFWAPGVPVPMKLFLAPIEFIGIFTKPFSLMIRLFANITAGHIIIISLISLIFIFKSYLVAPASIVAVVFIFLIEILVTALQAYIFTILSALYFGMAVEDSHEEH</sequence>
<dbReference type="PANTHER" id="PTHR11410">
    <property type="entry name" value="ATP SYNTHASE SUBUNIT A"/>
    <property type="match status" value="1"/>
</dbReference>
<dbReference type="PRINTS" id="PR00123">
    <property type="entry name" value="ATPASEA"/>
</dbReference>
<dbReference type="EMBL" id="PSZM01000024">
    <property type="protein sequence ID" value="PQL94184.1"/>
    <property type="molecule type" value="Genomic_DNA"/>
</dbReference>
<dbReference type="GO" id="GO:0046933">
    <property type="term" value="F:proton-transporting ATP synthase activity, rotational mechanism"/>
    <property type="evidence" value="ECO:0007669"/>
    <property type="project" value="UniProtKB-UniRule"/>
</dbReference>
<keyword evidence="9 11" id="KW-0472">Membrane</keyword>
<feature type="transmembrane region" description="Helical" evidence="11">
    <location>
        <begin position="255"/>
        <end position="278"/>
    </location>
</feature>
<organism evidence="14 15">
    <name type="scientific">Apibacter adventoris</name>
    <dbReference type="NCBI Taxonomy" id="1679466"/>
    <lineage>
        <taxon>Bacteria</taxon>
        <taxon>Pseudomonadati</taxon>
        <taxon>Bacteroidota</taxon>
        <taxon>Flavobacteriia</taxon>
        <taxon>Flavobacteriales</taxon>
        <taxon>Weeksellaceae</taxon>
        <taxon>Apibacter</taxon>
    </lineage>
</organism>
<dbReference type="GO" id="GO:0045259">
    <property type="term" value="C:proton-transporting ATP synthase complex"/>
    <property type="evidence" value="ECO:0007669"/>
    <property type="project" value="UniProtKB-KW"/>
</dbReference>
<keyword evidence="6 11" id="KW-0375">Hydrogen ion transport</keyword>
<feature type="transmembrane region" description="Helical" evidence="11">
    <location>
        <begin position="284"/>
        <end position="309"/>
    </location>
</feature>
<evidence type="ECO:0000256" key="12">
    <source>
        <dbReference type="RuleBase" id="RU000483"/>
    </source>
</evidence>
<feature type="chain" id="PRO_5015404497" description="ATP synthase subunit a" evidence="13">
    <location>
        <begin position="21"/>
        <end position="359"/>
    </location>
</feature>
<comment type="caution">
    <text evidence="14">The sequence shown here is derived from an EMBL/GenBank/DDBJ whole genome shotgun (WGS) entry which is preliminary data.</text>
</comment>
<dbReference type="InterPro" id="IPR000568">
    <property type="entry name" value="ATP_synth_F0_asu"/>
</dbReference>
<evidence type="ECO:0000256" key="6">
    <source>
        <dbReference type="ARBA" id="ARBA00022781"/>
    </source>
</evidence>
<feature type="transmembrane region" description="Helical" evidence="11">
    <location>
        <begin position="135"/>
        <end position="156"/>
    </location>
</feature>
<reference evidence="14 15" key="1">
    <citation type="submission" date="2018-02" db="EMBL/GenBank/DDBJ databases">
        <title>Genome sequences of Apibacter spp., gut symbionts of Asian honey bees.</title>
        <authorList>
            <person name="Kwong W.K."/>
            <person name="Steele M.I."/>
            <person name="Moran N.A."/>
        </authorList>
    </citation>
    <scope>NUCLEOTIDE SEQUENCE [LARGE SCALE GENOMIC DNA]</scope>
    <source>
        <strain evidence="15">wkB301</strain>
    </source>
</reference>
<evidence type="ECO:0000256" key="11">
    <source>
        <dbReference type="HAMAP-Rule" id="MF_01393"/>
    </source>
</evidence>
<keyword evidence="7 11" id="KW-1133">Transmembrane helix</keyword>
<protein>
    <recommendedName>
        <fullName evidence="11 12">ATP synthase subunit a</fullName>
    </recommendedName>
    <alternativeName>
        <fullName evidence="11">ATP synthase F0 sector subunit a</fullName>
    </alternativeName>
    <alternativeName>
        <fullName evidence="11">F-ATPase subunit 6</fullName>
    </alternativeName>
</protein>
<evidence type="ECO:0000256" key="10">
    <source>
        <dbReference type="ARBA" id="ARBA00023310"/>
    </source>
</evidence>
<keyword evidence="4 11" id="KW-0138">CF(0)</keyword>
<evidence type="ECO:0000256" key="5">
    <source>
        <dbReference type="ARBA" id="ARBA00022692"/>
    </source>
</evidence>
<evidence type="ECO:0000313" key="14">
    <source>
        <dbReference type="EMBL" id="PQL94184.1"/>
    </source>
</evidence>
<dbReference type="RefSeq" id="WP_105246008.1">
    <property type="nucleotide sequence ID" value="NZ_PSZM01000024.1"/>
</dbReference>
<gene>
    <name evidence="11 14" type="primary">atpB</name>
    <name evidence="14" type="ORF">C4S77_03200</name>
</gene>
<dbReference type="AlphaFoldDB" id="A0A2S8AF64"/>
<dbReference type="NCBIfam" id="TIGR01131">
    <property type="entry name" value="ATP_synt_6_or_A"/>
    <property type="match status" value="1"/>
</dbReference>
<evidence type="ECO:0000256" key="7">
    <source>
        <dbReference type="ARBA" id="ARBA00022989"/>
    </source>
</evidence>
<dbReference type="InterPro" id="IPR035908">
    <property type="entry name" value="F0_ATP_A_sf"/>
</dbReference>
<keyword evidence="10 11" id="KW-0066">ATP synthesis</keyword>
<keyword evidence="8 11" id="KW-0406">Ion transport</keyword>
<comment type="similarity">
    <text evidence="2 11 12">Belongs to the ATPase A chain family.</text>
</comment>
<evidence type="ECO:0000256" key="4">
    <source>
        <dbReference type="ARBA" id="ARBA00022547"/>
    </source>
</evidence>
<feature type="transmembrane region" description="Helical" evidence="11">
    <location>
        <begin position="321"/>
        <end position="348"/>
    </location>
</feature>
<evidence type="ECO:0000256" key="9">
    <source>
        <dbReference type="ARBA" id="ARBA00023136"/>
    </source>
</evidence>
<dbReference type="PANTHER" id="PTHR11410:SF0">
    <property type="entry name" value="ATP SYNTHASE SUBUNIT A"/>
    <property type="match status" value="1"/>
</dbReference>
<evidence type="ECO:0000313" key="15">
    <source>
        <dbReference type="Proteomes" id="UP000238042"/>
    </source>
</evidence>
<evidence type="ECO:0000256" key="1">
    <source>
        <dbReference type="ARBA" id="ARBA00004141"/>
    </source>
</evidence>
<dbReference type="Proteomes" id="UP000238042">
    <property type="component" value="Unassembled WGS sequence"/>
</dbReference>
<keyword evidence="3 11" id="KW-0813">Transport</keyword>
<dbReference type="Pfam" id="PF00119">
    <property type="entry name" value="ATP-synt_A"/>
    <property type="match status" value="1"/>
</dbReference>
<comment type="function">
    <text evidence="11 12">Key component of the proton channel; it plays a direct role in the translocation of protons across the membrane.</text>
</comment>
<feature type="transmembrane region" description="Helical" evidence="11">
    <location>
        <begin position="196"/>
        <end position="219"/>
    </location>
</feature>
<dbReference type="Gene3D" id="1.20.120.220">
    <property type="entry name" value="ATP synthase, F0 complex, subunit A"/>
    <property type="match status" value="1"/>
</dbReference>
<keyword evidence="15" id="KW-1185">Reference proteome</keyword>